<dbReference type="GO" id="GO:0004650">
    <property type="term" value="F:polygalacturonase activity"/>
    <property type="evidence" value="ECO:0007669"/>
    <property type="project" value="InterPro"/>
</dbReference>
<dbReference type="InterPro" id="IPR012334">
    <property type="entry name" value="Pectin_lyas_fold"/>
</dbReference>
<evidence type="ECO:0000256" key="2">
    <source>
        <dbReference type="ARBA" id="ARBA00008834"/>
    </source>
</evidence>
<dbReference type="InterPro" id="IPR000743">
    <property type="entry name" value="Glyco_hydro_28"/>
</dbReference>
<accession>A0A830BSK7</accession>
<dbReference type="GO" id="GO:0071555">
    <property type="term" value="P:cell wall organization"/>
    <property type="evidence" value="ECO:0007669"/>
    <property type="project" value="UniProtKB-KW"/>
</dbReference>
<dbReference type="PROSITE" id="PS00502">
    <property type="entry name" value="POLYGALACTURONASE"/>
    <property type="match status" value="1"/>
</dbReference>
<dbReference type="Pfam" id="PF00295">
    <property type="entry name" value="Glyco_hydro_28"/>
    <property type="match status" value="1"/>
</dbReference>
<evidence type="ECO:0000256" key="8">
    <source>
        <dbReference type="PROSITE-ProRule" id="PRU10052"/>
    </source>
</evidence>
<sequence>ALLFSYCNHLKINGLKHINSQRFHVSLRNCNNANISRLHMMAPSTSPNTDGIDISYSTNVVITNCTIETGDDCIAIKKGSSNVKISDIACGPGHGISIGSLGAGGTHDQVEGISVSNCTFNRTQNGVRIKTWQGGSGFARNIIFSQINFTAVDNPVIIDQFYCPHMICANQTSAVEVSNVTFRGLRGTYSSKEAAVNLRCSDTVPCTHIVLDDLHIESTDAQKTKAVESYCNNAYGVANNTYSPRVDCLLKEHLDRFSSNQMPDIFSDY</sequence>
<dbReference type="SMART" id="SM00710">
    <property type="entry name" value="PbH1"/>
    <property type="match status" value="5"/>
</dbReference>
<evidence type="ECO:0000256" key="9">
    <source>
        <dbReference type="RuleBase" id="RU361169"/>
    </source>
</evidence>
<proteinExistence type="inferred from homology"/>
<gene>
    <name evidence="10" type="ORF">PHJA_001042600</name>
</gene>
<keyword evidence="7" id="KW-0961">Cell wall biogenesis/degradation</keyword>
<keyword evidence="11" id="KW-1185">Reference proteome</keyword>
<dbReference type="InterPro" id="IPR006626">
    <property type="entry name" value="PbH1"/>
</dbReference>
<keyword evidence="3" id="KW-0134">Cell wall</keyword>
<dbReference type="AlphaFoldDB" id="A0A830BSK7"/>
<dbReference type="SUPFAM" id="SSF51126">
    <property type="entry name" value="Pectin lyase-like"/>
    <property type="match status" value="1"/>
</dbReference>
<keyword evidence="6 9" id="KW-0326">Glycosidase</keyword>
<dbReference type="PANTHER" id="PTHR31375">
    <property type="match status" value="1"/>
</dbReference>
<evidence type="ECO:0000256" key="5">
    <source>
        <dbReference type="ARBA" id="ARBA00022801"/>
    </source>
</evidence>
<feature type="active site" evidence="8">
    <location>
        <position position="94"/>
    </location>
</feature>
<organism evidence="10 11">
    <name type="scientific">Phtheirospermum japonicum</name>
    <dbReference type="NCBI Taxonomy" id="374723"/>
    <lineage>
        <taxon>Eukaryota</taxon>
        <taxon>Viridiplantae</taxon>
        <taxon>Streptophyta</taxon>
        <taxon>Embryophyta</taxon>
        <taxon>Tracheophyta</taxon>
        <taxon>Spermatophyta</taxon>
        <taxon>Magnoliopsida</taxon>
        <taxon>eudicotyledons</taxon>
        <taxon>Gunneridae</taxon>
        <taxon>Pentapetalae</taxon>
        <taxon>asterids</taxon>
        <taxon>lamiids</taxon>
        <taxon>Lamiales</taxon>
        <taxon>Orobanchaceae</taxon>
        <taxon>Orobanchaceae incertae sedis</taxon>
        <taxon>Phtheirospermum</taxon>
    </lineage>
</organism>
<name>A0A830BSK7_9LAMI</name>
<protein>
    <submittedName>
        <fullName evidence="10">Probable polygalacturonase at3g15720</fullName>
    </submittedName>
</protein>
<evidence type="ECO:0000256" key="6">
    <source>
        <dbReference type="ARBA" id="ARBA00023295"/>
    </source>
</evidence>
<evidence type="ECO:0000256" key="7">
    <source>
        <dbReference type="ARBA" id="ARBA00023316"/>
    </source>
</evidence>
<comment type="caution">
    <text evidence="10">The sequence shown here is derived from an EMBL/GenBank/DDBJ whole genome shotgun (WGS) entry which is preliminary data.</text>
</comment>
<dbReference type="OrthoDB" id="187139at2759"/>
<evidence type="ECO:0000256" key="1">
    <source>
        <dbReference type="ARBA" id="ARBA00004191"/>
    </source>
</evidence>
<reference evidence="10" key="1">
    <citation type="submission" date="2020-07" db="EMBL/GenBank/DDBJ databases">
        <title>Ethylene signaling mediates host invasion by parasitic plants.</title>
        <authorList>
            <person name="Yoshida S."/>
        </authorList>
    </citation>
    <scope>NUCLEOTIDE SEQUENCE</scope>
    <source>
        <strain evidence="10">Okayama</strain>
    </source>
</reference>
<dbReference type="InterPro" id="IPR011050">
    <property type="entry name" value="Pectin_lyase_fold/virulence"/>
</dbReference>
<keyword evidence="4" id="KW-0964">Secreted</keyword>
<keyword evidence="5 9" id="KW-0378">Hydrolase</keyword>
<dbReference type="EMBL" id="BMAC01000177">
    <property type="protein sequence ID" value="GFP88989.1"/>
    <property type="molecule type" value="Genomic_DNA"/>
</dbReference>
<evidence type="ECO:0000313" key="10">
    <source>
        <dbReference type="EMBL" id="GFP88989.1"/>
    </source>
</evidence>
<dbReference type="GO" id="GO:0005975">
    <property type="term" value="P:carbohydrate metabolic process"/>
    <property type="evidence" value="ECO:0007669"/>
    <property type="project" value="InterPro"/>
</dbReference>
<evidence type="ECO:0000313" key="11">
    <source>
        <dbReference type="Proteomes" id="UP000653305"/>
    </source>
</evidence>
<evidence type="ECO:0000256" key="3">
    <source>
        <dbReference type="ARBA" id="ARBA00022512"/>
    </source>
</evidence>
<comment type="subcellular location">
    <subcellularLocation>
        <location evidence="1">Secreted</location>
        <location evidence="1">Cell wall</location>
    </subcellularLocation>
</comment>
<dbReference type="Gene3D" id="2.160.20.10">
    <property type="entry name" value="Single-stranded right-handed beta-helix, Pectin lyase-like"/>
    <property type="match status" value="1"/>
</dbReference>
<feature type="non-terminal residue" evidence="10">
    <location>
        <position position="1"/>
    </location>
</feature>
<comment type="similarity">
    <text evidence="2 9">Belongs to the glycosyl hydrolase 28 family.</text>
</comment>
<evidence type="ECO:0000256" key="4">
    <source>
        <dbReference type="ARBA" id="ARBA00022525"/>
    </source>
</evidence>
<dbReference type="Proteomes" id="UP000653305">
    <property type="component" value="Unassembled WGS sequence"/>
</dbReference>